<evidence type="ECO:0000256" key="1">
    <source>
        <dbReference type="SAM" id="MobiDB-lite"/>
    </source>
</evidence>
<dbReference type="EMBL" id="LMWX01000040">
    <property type="protein sequence ID" value="KUN81614.1"/>
    <property type="molecule type" value="Genomic_DNA"/>
</dbReference>
<keyword evidence="2" id="KW-1133">Transmembrane helix</keyword>
<dbReference type="InterPro" id="IPR005797">
    <property type="entry name" value="Cyt_b/b6_N"/>
</dbReference>
<organism evidence="4 5">
    <name type="scientific">Streptomyces bungoensis</name>
    <dbReference type="NCBI Taxonomy" id="285568"/>
    <lineage>
        <taxon>Bacteria</taxon>
        <taxon>Bacillati</taxon>
        <taxon>Actinomycetota</taxon>
        <taxon>Actinomycetes</taxon>
        <taxon>Kitasatosporales</taxon>
        <taxon>Streptomycetaceae</taxon>
        <taxon>Streptomyces</taxon>
    </lineage>
</organism>
<dbReference type="GO" id="GO:0016491">
    <property type="term" value="F:oxidoreductase activity"/>
    <property type="evidence" value="ECO:0007669"/>
    <property type="project" value="InterPro"/>
</dbReference>
<gene>
    <name evidence="4" type="ORF">AQJ66_23930</name>
</gene>
<feature type="region of interest" description="Disordered" evidence="1">
    <location>
        <begin position="168"/>
        <end position="235"/>
    </location>
</feature>
<feature type="transmembrane region" description="Helical" evidence="2">
    <location>
        <begin position="20"/>
        <end position="39"/>
    </location>
</feature>
<keyword evidence="2" id="KW-0812">Transmembrane</keyword>
<dbReference type="GO" id="GO:0016020">
    <property type="term" value="C:membrane"/>
    <property type="evidence" value="ECO:0007669"/>
    <property type="project" value="InterPro"/>
</dbReference>
<evidence type="ECO:0000259" key="3">
    <source>
        <dbReference type="Pfam" id="PF13631"/>
    </source>
</evidence>
<evidence type="ECO:0000256" key="2">
    <source>
        <dbReference type="SAM" id="Phobius"/>
    </source>
</evidence>
<feature type="compositionally biased region" description="Basic and acidic residues" evidence="1">
    <location>
        <begin position="180"/>
        <end position="190"/>
    </location>
</feature>
<feature type="domain" description="Cytochrome b/b6 N-terminal region profile" evidence="3">
    <location>
        <begin position="14"/>
        <end position="96"/>
    </location>
</feature>
<accession>A0A117RBG6</accession>
<name>A0A117RBG6_9ACTN</name>
<keyword evidence="2" id="KW-0472">Membrane</keyword>
<dbReference type="Gene3D" id="1.20.810.10">
    <property type="entry name" value="Cytochrome Bc1 Complex, Chain C"/>
    <property type="match status" value="1"/>
</dbReference>
<evidence type="ECO:0000313" key="5">
    <source>
        <dbReference type="Proteomes" id="UP000053024"/>
    </source>
</evidence>
<dbReference type="GO" id="GO:0009055">
    <property type="term" value="F:electron transfer activity"/>
    <property type="evidence" value="ECO:0007669"/>
    <property type="project" value="InterPro"/>
</dbReference>
<evidence type="ECO:0000313" key="4">
    <source>
        <dbReference type="EMBL" id="KUN81614.1"/>
    </source>
</evidence>
<dbReference type="Pfam" id="PF13631">
    <property type="entry name" value="Cytochrom_B_N_2"/>
    <property type="match status" value="1"/>
</dbReference>
<dbReference type="STRING" id="285568.AQJ66_23930"/>
<dbReference type="InterPro" id="IPR027387">
    <property type="entry name" value="Cytb/b6-like_sf"/>
</dbReference>
<feature type="compositionally biased region" description="Basic residues" evidence="1">
    <location>
        <begin position="217"/>
        <end position="235"/>
    </location>
</feature>
<comment type="caution">
    <text evidence="4">The sequence shown here is derived from an EMBL/GenBank/DDBJ whole genome shotgun (WGS) entry which is preliminary data.</text>
</comment>
<reference evidence="4 5" key="1">
    <citation type="submission" date="2015-10" db="EMBL/GenBank/DDBJ databases">
        <title>Draft genome sequence of Streptomyces bungoensis DSM 41781, type strain for the species Streptomyces bungoensis.</title>
        <authorList>
            <person name="Ruckert C."/>
            <person name="Winkler A."/>
            <person name="Kalinowski J."/>
            <person name="Kampfer P."/>
            <person name="Glaeser S."/>
        </authorList>
    </citation>
    <scope>NUCLEOTIDE SEQUENCE [LARGE SCALE GENOMIC DNA]</scope>
    <source>
        <strain evidence="4 5">DSM 41781</strain>
    </source>
</reference>
<sequence>MREHRLGSLSASDEFHTIHILIIPAHIVALLAAHLILVFRHRHTQYPGPGRTERNVVGIPLKARAVKSAGLCCLVTGALLALAAAAHINPVWLYGPYHPGQVSAGSQPDWYMGVADGLLRVMPGREITLWGHTLALDNLIPLTAGVGLFLALGVCPFIEAWVTDDDRDHRLLDPAPEPSIRGERPDHQADRAGVQGDRQRTQKLIRRPRTAGPAFRQRPRSLGRVRRSGIGRQAR</sequence>
<dbReference type="SUPFAM" id="SSF81648">
    <property type="entry name" value="a domain/subunit of cytochrome bc1 complex (Ubiquinol-cytochrome c reductase)"/>
    <property type="match status" value="1"/>
</dbReference>
<feature type="transmembrane region" description="Helical" evidence="2">
    <location>
        <begin position="139"/>
        <end position="162"/>
    </location>
</feature>
<keyword evidence="5" id="KW-1185">Reference proteome</keyword>
<dbReference type="AlphaFoldDB" id="A0A117RBG6"/>
<proteinExistence type="predicted"/>
<protein>
    <recommendedName>
        <fullName evidence="3">Cytochrome b/b6 N-terminal region profile domain-containing protein</fullName>
    </recommendedName>
</protein>
<dbReference type="InterPro" id="IPR036150">
    <property type="entry name" value="Cyt_b/b6_C_sf"/>
</dbReference>
<dbReference type="Proteomes" id="UP000053024">
    <property type="component" value="Unassembled WGS sequence"/>
</dbReference>
<feature type="transmembrane region" description="Helical" evidence="2">
    <location>
        <begin position="69"/>
        <end position="88"/>
    </location>
</feature>